<evidence type="ECO:0000313" key="1">
    <source>
        <dbReference type="EMBL" id="OAE25215.1"/>
    </source>
</evidence>
<comment type="caution">
    <text evidence="1">The sequence shown here is derived from an EMBL/GenBank/DDBJ whole genome shotgun (WGS) entry which is preliminary data.</text>
</comment>
<gene>
    <name evidence="1" type="ORF">AXG93_295s1000</name>
</gene>
<organism evidence="1 2">
    <name type="scientific">Marchantia polymorpha subsp. ruderalis</name>
    <dbReference type="NCBI Taxonomy" id="1480154"/>
    <lineage>
        <taxon>Eukaryota</taxon>
        <taxon>Viridiplantae</taxon>
        <taxon>Streptophyta</taxon>
        <taxon>Embryophyta</taxon>
        <taxon>Marchantiophyta</taxon>
        <taxon>Marchantiopsida</taxon>
        <taxon>Marchantiidae</taxon>
        <taxon>Marchantiales</taxon>
        <taxon>Marchantiaceae</taxon>
        <taxon>Marchantia</taxon>
    </lineage>
</organism>
<dbReference type="Proteomes" id="UP000077202">
    <property type="component" value="Unassembled WGS sequence"/>
</dbReference>
<proteinExistence type="predicted"/>
<protein>
    <submittedName>
        <fullName evidence="1">Uncharacterized protein</fullName>
    </submittedName>
</protein>
<reference evidence="1" key="1">
    <citation type="submission" date="2016-03" db="EMBL/GenBank/DDBJ databases">
        <title>Mechanisms controlling the formation of the plant cell surface in tip-growing cells are functionally conserved among land plants.</title>
        <authorList>
            <person name="Honkanen S."/>
            <person name="Jones V.A."/>
            <person name="Morieri G."/>
            <person name="Champion C."/>
            <person name="Hetherington A.J."/>
            <person name="Kelly S."/>
            <person name="Saint-Marcoux D."/>
            <person name="Proust H."/>
            <person name="Prescott H."/>
            <person name="Dolan L."/>
        </authorList>
    </citation>
    <scope>NUCLEOTIDE SEQUENCE [LARGE SCALE GENOMIC DNA]</scope>
    <source>
        <tissue evidence="1">Whole gametophyte</tissue>
    </source>
</reference>
<dbReference type="EMBL" id="LVLJ01002377">
    <property type="protein sequence ID" value="OAE25215.1"/>
    <property type="molecule type" value="Genomic_DNA"/>
</dbReference>
<dbReference type="AlphaFoldDB" id="A0A176VYF6"/>
<evidence type="ECO:0000313" key="2">
    <source>
        <dbReference type="Proteomes" id="UP000077202"/>
    </source>
</evidence>
<sequence>MHILQPARTTYVTTWQVNASSTWTRPLVNHLTSFLVIFYRVMGLLTREEEKRFPREREILTVESSKRTKDNTRQPSISLQRTARGLVQVEVVRRREKPERRLVKRMRVVSDDEGDLEVTE</sequence>
<accession>A0A176VYF6</accession>
<keyword evidence="2" id="KW-1185">Reference proteome</keyword>
<name>A0A176VYF6_MARPO</name>